<name>A0A0D0E4G9_9AGAM</name>
<proteinExistence type="predicted"/>
<keyword evidence="2" id="KW-1185">Reference proteome</keyword>
<dbReference type="EMBL" id="KN825308">
    <property type="protein sequence ID" value="KIK92150.1"/>
    <property type="molecule type" value="Genomic_DNA"/>
</dbReference>
<accession>A0A0D0E4G9</accession>
<evidence type="ECO:0000313" key="2">
    <source>
        <dbReference type="Proteomes" id="UP000054538"/>
    </source>
</evidence>
<reference evidence="2" key="2">
    <citation type="submission" date="2015-01" db="EMBL/GenBank/DDBJ databases">
        <title>Evolutionary Origins and Diversification of the Mycorrhizal Mutualists.</title>
        <authorList>
            <consortium name="DOE Joint Genome Institute"/>
            <consortium name="Mycorrhizal Genomics Consortium"/>
            <person name="Kohler A."/>
            <person name="Kuo A."/>
            <person name="Nagy L.G."/>
            <person name="Floudas D."/>
            <person name="Copeland A."/>
            <person name="Barry K.W."/>
            <person name="Cichocki N."/>
            <person name="Veneault-Fourrey C."/>
            <person name="LaButti K."/>
            <person name="Lindquist E.A."/>
            <person name="Lipzen A."/>
            <person name="Lundell T."/>
            <person name="Morin E."/>
            <person name="Murat C."/>
            <person name="Riley R."/>
            <person name="Ohm R."/>
            <person name="Sun H."/>
            <person name="Tunlid A."/>
            <person name="Henrissat B."/>
            <person name="Grigoriev I.V."/>
            <person name="Hibbett D.S."/>
            <person name="Martin F."/>
        </authorList>
    </citation>
    <scope>NUCLEOTIDE SEQUENCE [LARGE SCALE GENOMIC DNA]</scope>
    <source>
        <strain evidence="2">Ve08.2h10</strain>
    </source>
</reference>
<dbReference type="InParanoid" id="A0A0D0E4G9"/>
<gene>
    <name evidence="1" type="ORF">PAXRUDRAFT_590446</name>
</gene>
<organism evidence="1 2">
    <name type="scientific">Paxillus rubicundulus Ve08.2h10</name>
    <dbReference type="NCBI Taxonomy" id="930991"/>
    <lineage>
        <taxon>Eukaryota</taxon>
        <taxon>Fungi</taxon>
        <taxon>Dikarya</taxon>
        <taxon>Basidiomycota</taxon>
        <taxon>Agaricomycotina</taxon>
        <taxon>Agaricomycetes</taxon>
        <taxon>Agaricomycetidae</taxon>
        <taxon>Boletales</taxon>
        <taxon>Paxilineae</taxon>
        <taxon>Paxillaceae</taxon>
        <taxon>Paxillus</taxon>
    </lineage>
</organism>
<dbReference type="PROSITE" id="PS51257">
    <property type="entry name" value="PROKAR_LIPOPROTEIN"/>
    <property type="match status" value="1"/>
</dbReference>
<dbReference type="HOGENOM" id="CLU_2085552_0_0_1"/>
<dbReference type="Proteomes" id="UP000054538">
    <property type="component" value="Unassembled WGS sequence"/>
</dbReference>
<reference evidence="1 2" key="1">
    <citation type="submission" date="2014-04" db="EMBL/GenBank/DDBJ databases">
        <authorList>
            <consortium name="DOE Joint Genome Institute"/>
            <person name="Kuo A."/>
            <person name="Kohler A."/>
            <person name="Jargeat P."/>
            <person name="Nagy L.G."/>
            <person name="Floudas D."/>
            <person name="Copeland A."/>
            <person name="Barry K.W."/>
            <person name="Cichocki N."/>
            <person name="Veneault-Fourrey C."/>
            <person name="LaButti K."/>
            <person name="Lindquist E.A."/>
            <person name="Lipzen A."/>
            <person name="Lundell T."/>
            <person name="Morin E."/>
            <person name="Murat C."/>
            <person name="Sun H."/>
            <person name="Tunlid A."/>
            <person name="Henrissat B."/>
            <person name="Grigoriev I.V."/>
            <person name="Hibbett D.S."/>
            <person name="Martin F."/>
            <person name="Nordberg H.P."/>
            <person name="Cantor M.N."/>
            <person name="Hua S.X."/>
        </authorList>
    </citation>
    <scope>NUCLEOTIDE SEQUENCE [LARGE SCALE GENOMIC DNA]</scope>
    <source>
        <strain evidence="1 2">Ve08.2h10</strain>
    </source>
</reference>
<sequence>MCVRGNEAQGWRRAGCAASTSPIIWSSCKSDKVPTIKKPASRAASGRKHHADCQTLFATQVTDAQMHSLPIDEANHPPGPHTTSQHLIHLTACVQCPGMVDENGVVLVTKTQRITLP</sequence>
<dbReference type="AlphaFoldDB" id="A0A0D0E4G9"/>
<evidence type="ECO:0000313" key="1">
    <source>
        <dbReference type="EMBL" id="KIK92150.1"/>
    </source>
</evidence>
<protein>
    <submittedName>
        <fullName evidence="1">Unplaced genomic scaffold scaffold_486, whole genome shotgun sequence</fullName>
    </submittedName>
</protein>